<evidence type="ECO:0000313" key="2">
    <source>
        <dbReference type="Proteomes" id="UP000247727"/>
    </source>
</evidence>
<name>A0A318UEK3_9RHOB</name>
<reference evidence="1 2" key="1">
    <citation type="submission" date="2018-06" db="EMBL/GenBank/DDBJ databases">
        <title>Genomic Encyclopedia of Type Strains, Phase III (KMG-III): the genomes of soil and plant-associated and newly described type strains.</title>
        <authorList>
            <person name="Whitman W."/>
        </authorList>
    </citation>
    <scope>NUCLEOTIDE SEQUENCE [LARGE SCALE GENOMIC DNA]</scope>
    <source>
        <strain evidence="1 2">JA737</strain>
    </source>
</reference>
<dbReference type="AlphaFoldDB" id="A0A318UEK3"/>
<protein>
    <submittedName>
        <fullName evidence="1">Uncharacterized protein</fullName>
    </submittedName>
</protein>
<sequence length="138" mass="14580">MHADPTAQTPALLLSRRRLTAPPRRAARLLSTPLLFALVLAVLLSACGASAAPPFFGASRNDVTLQGYHFAVLLKDNHAEVIRLGYLSRAERKAVPALMIAAAEQASGCKVTGPATGIYRSPSLPGDTGEARFDLRCG</sequence>
<proteinExistence type="predicted"/>
<comment type="caution">
    <text evidence="1">The sequence shown here is derived from an EMBL/GenBank/DDBJ whole genome shotgun (WGS) entry which is preliminary data.</text>
</comment>
<dbReference type="EMBL" id="QJTK01000003">
    <property type="protein sequence ID" value="PYF11109.1"/>
    <property type="molecule type" value="Genomic_DNA"/>
</dbReference>
<dbReference type="RefSeq" id="WP_245909716.1">
    <property type="nucleotide sequence ID" value="NZ_QJTK01000003.1"/>
</dbReference>
<keyword evidence="2" id="KW-1185">Reference proteome</keyword>
<organism evidence="1 2">
    <name type="scientific">Rhodobacter viridis</name>
    <dbReference type="NCBI Taxonomy" id="1054202"/>
    <lineage>
        <taxon>Bacteria</taxon>
        <taxon>Pseudomonadati</taxon>
        <taxon>Pseudomonadota</taxon>
        <taxon>Alphaproteobacteria</taxon>
        <taxon>Rhodobacterales</taxon>
        <taxon>Rhodobacter group</taxon>
        <taxon>Rhodobacter</taxon>
    </lineage>
</organism>
<evidence type="ECO:0000313" key="1">
    <source>
        <dbReference type="EMBL" id="PYF11109.1"/>
    </source>
</evidence>
<gene>
    <name evidence="1" type="ORF">C8J30_103205</name>
</gene>
<accession>A0A318UEK3</accession>
<dbReference type="Proteomes" id="UP000247727">
    <property type="component" value="Unassembled WGS sequence"/>
</dbReference>